<sequence length="55" mass="6055">MIGSILWAVVVILFVLWLLGFVLHIAGGLIHLLLVIAVIVALYNLFVAGRSRRTI</sequence>
<dbReference type="EMBL" id="BNJG01000003">
    <property type="protein sequence ID" value="GHO58951.1"/>
    <property type="molecule type" value="Genomic_DNA"/>
</dbReference>
<keyword evidence="1" id="KW-0812">Transmembrane</keyword>
<keyword evidence="3" id="KW-1185">Reference proteome</keyword>
<reference evidence="2 3" key="1">
    <citation type="journal article" date="2021" name="Int. J. Syst. Evol. Microbiol.">
        <title>Reticulibacter mediterranei gen. nov., sp. nov., within the new family Reticulibacteraceae fam. nov., and Ktedonospora formicarum gen. nov., sp. nov., Ktedonobacter robiniae sp. nov., Dictyobacter formicarum sp. nov. and Dictyobacter arantiisoli sp. nov., belonging to the class Ktedonobacteria.</title>
        <authorList>
            <person name="Yabe S."/>
            <person name="Zheng Y."/>
            <person name="Wang C.M."/>
            <person name="Sakai Y."/>
            <person name="Abe K."/>
            <person name="Yokota A."/>
            <person name="Donadio S."/>
            <person name="Cavaletti L."/>
            <person name="Monciardini P."/>
        </authorList>
    </citation>
    <scope>NUCLEOTIDE SEQUENCE [LARGE SCALE GENOMIC DNA]</scope>
    <source>
        <strain evidence="2 3">SOSP1-30</strain>
    </source>
</reference>
<keyword evidence="1" id="KW-1133">Transmembrane helix</keyword>
<feature type="transmembrane region" description="Helical" evidence="1">
    <location>
        <begin position="29"/>
        <end position="49"/>
    </location>
</feature>
<comment type="caution">
    <text evidence="2">The sequence shown here is derived from an EMBL/GenBank/DDBJ whole genome shotgun (WGS) entry which is preliminary data.</text>
</comment>
<keyword evidence="1" id="KW-0472">Membrane</keyword>
<dbReference type="InterPro" id="IPR043727">
    <property type="entry name" value="Lmo0937-like"/>
</dbReference>
<organism evidence="2 3">
    <name type="scientific">Ktedonobacter robiniae</name>
    <dbReference type="NCBI Taxonomy" id="2778365"/>
    <lineage>
        <taxon>Bacteria</taxon>
        <taxon>Bacillati</taxon>
        <taxon>Chloroflexota</taxon>
        <taxon>Ktedonobacteria</taxon>
        <taxon>Ktedonobacterales</taxon>
        <taxon>Ktedonobacteraceae</taxon>
        <taxon>Ktedonobacter</taxon>
    </lineage>
</organism>
<dbReference type="Proteomes" id="UP000654345">
    <property type="component" value="Unassembled WGS sequence"/>
</dbReference>
<gene>
    <name evidence="2" type="ORF">KSB_74260</name>
</gene>
<protein>
    <recommendedName>
        <fullName evidence="4">Lmo0937 family membrane protein</fullName>
    </recommendedName>
</protein>
<dbReference type="NCBIfam" id="NF033488">
    <property type="entry name" value="lmo0937_fam_TM"/>
    <property type="match status" value="1"/>
</dbReference>
<accession>A0ABQ3V1V8</accession>
<dbReference type="RefSeq" id="WP_201375188.1">
    <property type="nucleotide sequence ID" value="NZ_BNJG01000003.1"/>
</dbReference>
<evidence type="ECO:0000313" key="3">
    <source>
        <dbReference type="Proteomes" id="UP000654345"/>
    </source>
</evidence>
<feature type="transmembrane region" description="Helical" evidence="1">
    <location>
        <begin position="5"/>
        <end position="23"/>
    </location>
</feature>
<dbReference type="Pfam" id="PF18919">
    <property type="entry name" value="DUF5670"/>
    <property type="match status" value="1"/>
</dbReference>
<proteinExistence type="predicted"/>
<name>A0ABQ3V1V8_9CHLR</name>
<evidence type="ECO:0000313" key="2">
    <source>
        <dbReference type="EMBL" id="GHO58951.1"/>
    </source>
</evidence>
<evidence type="ECO:0008006" key="4">
    <source>
        <dbReference type="Google" id="ProtNLM"/>
    </source>
</evidence>
<evidence type="ECO:0000256" key="1">
    <source>
        <dbReference type="SAM" id="Phobius"/>
    </source>
</evidence>